<feature type="transmembrane region" description="Helical" evidence="7">
    <location>
        <begin position="280"/>
        <end position="298"/>
    </location>
</feature>
<dbReference type="AlphaFoldDB" id="A0A0D0CHX8"/>
<dbReference type="PIRSF" id="PIRSF006060">
    <property type="entry name" value="AA_transporter"/>
    <property type="match status" value="1"/>
</dbReference>
<accession>A0A0D0CHX8</accession>
<proteinExistence type="predicted"/>
<comment type="subcellular location">
    <subcellularLocation>
        <location evidence="1">Membrane</location>
        <topology evidence="1">Multi-pass membrane protein</topology>
    </subcellularLocation>
</comment>
<evidence type="ECO:0000256" key="7">
    <source>
        <dbReference type="SAM" id="Phobius"/>
    </source>
</evidence>
<feature type="region of interest" description="Disordered" evidence="6">
    <location>
        <begin position="505"/>
        <end position="526"/>
    </location>
</feature>
<name>A0A0D0CHX8_9AGAR</name>
<evidence type="ECO:0000256" key="5">
    <source>
        <dbReference type="ARBA" id="ARBA00023136"/>
    </source>
</evidence>
<sequence length="526" mass="56856">MTKERTSLSTTNSKGSAIDNVAENQLNDMGYQSELRRSRSLSAILFMLFSVMAVPFTISTTLYTGLIGGGAATMVWGHTLTAILSVPIALSLAELASKFPTSAGTYYWTYRLAGPQRRTLYSWINGWLFLVGMWTCSLSATFGTAGLIVAGVNILVPSWNATTWQTYLIFLATEAFVGICGVFLNEHLPTLDFLGSAWGITGTIITVVCLLVKAAVGRRPASFVFGGFDPSFSGWPSGWTFFIGLLPVIYTFSSTGALLPMAEEVHNPTRNIPRATIWTIPVGYLQGLMYILAIYFTIPDIESLLQYEQPIAQVFLQVMGSPSGGFGLWFILFGVCIFCSIPVNVSASRATWSFARDKAIPFHHIVSHVSTNHFGGLPIAALMLSLAVQSLLALIYLGSTTAFNAFVGIGVISLMTSYAMPITLSLRNGRREVKDAAFSLGRWGTALNIAAILWILLQIVLLSMPVTLPVEASDMNYASVIFVGFASISAGYYVLRGQYQFKGPPGVDNNENSGSESPSLGSVKQG</sequence>
<dbReference type="OrthoDB" id="3900342at2759"/>
<feature type="compositionally biased region" description="Polar residues" evidence="6">
    <location>
        <begin position="509"/>
        <end position="526"/>
    </location>
</feature>
<evidence type="ECO:0000256" key="3">
    <source>
        <dbReference type="ARBA" id="ARBA00022692"/>
    </source>
</evidence>
<feature type="transmembrane region" description="Helical" evidence="7">
    <location>
        <begin position="236"/>
        <end position="259"/>
    </location>
</feature>
<gene>
    <name evidence="8" type="ORF">GYMLUDRAFT_262759</name>
</gene>
<evidence type="ECO:0000256" key="4">
    <source>
        <dbReference type="ARBA" id="ARBA00022989"/>
    </source>
</evidence>
<feature type="transmembrane region" description="Helical" evidence="7">
    <location>
        <begin position="445"/>
        <end position="464"/>
    </location>
</feature>
<keyword evidence="4 7" id="KW-1133">Transmembrane helix</keyword>
<dbReference type="GO" id="GO:0016020">
    <property type="term" value="C:membrane"/>
    <property type="evidence" value="ECO:0007669"/>
    <property type="project" value="UniProtKB-SubCell"/>
</dbReference>
<dbReference type="Gene3D" id="1.20.1740.10">
    <property type="entry name" value="Amino acid/polyamine transporter I"/>
    <property type="match status" value="1"/>
</dbReference>
<reference evidence="8 9" key="1">
    <citation type="submission" date="2014-04" db="EMBL/GenBank/DDBJ databases">
        <title>Evolutionary Origins and Diversification of the Mycorrhizal Mutualists.</title>
        <authorList>
            <consortium name="DOE Joint Genome Institute"/>
            <consortium name="Mycorrhizal Genomics Consortium"/>
            <person name="Kohler A."/>
            <person name="Kuo A."/>
            <person name="Nagy L.G."/>
            <person name="Floudas D."/>
            <person name="Copeland A."/>
            <person name="Barry K.W."/>
            <person name="Cichocki N."/>
            <person name="Veneault-Fourrey C."/>
            <person name="LaButti K."/>
            <person name="Lindquist E.A."/>
            <person name="Lipzen A."/>
            <person name="Lundell T."/>
            <person name="Morin E."/>
            <person name="Murat C."/>
            <person name="Riley R."/>
            <person name="Ohm R."/>
            <person name="Sun H."/>
            <person name="Tunlid A."/>
            <person name="Henrissat B."/>
            <person name="Grigoriev I.V."/>
            <person name="Hibbett D.S."/>
            <person name="Martin F."/>
        </authorList>
    </citation>
    <scope>NUCLEOTIDE SEQUENCE [LARGE SCALE GENOMIC DNA]</scope>
    <source>
        <strain evidence="8 9">FD-317 M1</strain>
    </source>
</reference>
<dbReference type="PANTHER" id="PTHR45649">
    <property type="entry name" value="AMINO-ACID PERMEASE BAT1"/>
    <property type="match status" value="1"/>
</dbReference>
<dbReference type="HOGENOM" id="CLU_004495_5_0_1"/>
<evidence type="ECO:0000313" key="8">
    <source>
        <dbReference type="EMBL" id="KIK57897.1"/>
    </source>
</evidence>
<feature type="transmembrane region" description="Helical" evidence="7">
    <location>
        <begin position="75"/>
        <end position="93"/>
    </location>
</feature>
<dbReference type="InterPro" id="IPR002293">
    <property type="entry name" value="AA/rel_permease1"/>
</dbReference>
<dbReference type="Pfam" id="PF13520">
    <property type="entry name" value="AA_permease_2"/>
    <property type="match status" value="1"/>
</dbReference>
<keyword evidence="5 7" id="KW-0472">Membrane</keyword>
<feature type="transmembrane region" description="Helical" evidence="7">
    <location>
        <begin position="164"/>
        <end position="184"/>
    </location>
</feature>
<evidence type="ECO:0000256" key="6">
    <source>
        <dbReference type="SAM" id="MobiDB-lite"/>
    </source>
</evidence>
<feature type="transmembrane region" description="Helical" evidence="7">
    <location>
        <begin position="196"/>
        <end position="216"/>
    </location>
</feature>
<feature type="transmembrane region" description="Helical" evidence="7">
    <location>
        <begin position="326"/>
        <end position="347"/>
    </location>
</feature>
<feature type="transmembrane region" description="Helical" evidence="7">
    <location>
        <begin position="377"/>
        <end position="397"/>
    </location>
</feature>
<dbReference type="EMBL" id="KN834788">
    <property type="protein sequence ID" value="KIK57897.1"/>
    <property type="molecule type" value="Genomic_DNA"/>
</dbReference>
<evidence type="ECO:0000313" key="9">
    <source>
        <dbReference type="Proteomes" id="UP000053593"/>
    </source>
</evidence>
<evidence type="ECO:0000256" key="1">
    <source>
        <dbReference type="ARBA" id="ARBA00004141"/>
    </source>
</evidence>
<keyword evidence="9" id="KW-1185">Reference proteome</keyword>
<organism evidence="8 9">
    <name type="scientific">Collybiopsis luxurians FD-317 M1</name>
    <dbReference type="NCBI Taxonomy" id="944289"/>
    <lineage>
        <taxon>Eukaryota</taxon>
        <taxon>Fungi</taxon>
        <taxon>Dikarya</taxon>
        <taxon>Basidiomycota</taxon>
        <taxon>Agaricomycotina</taxon>
        <taxon>Agaricomycetes</taxon>
        <taxon>Agaricomycetidae</taxon>
        <taxon>Agaricales</taxon>
        <taxon>Marasmiineae</taxon>
        <taxon>Omphalotaceae</taxon>
        <taxon>Collybiopsis</taxon>
        <taxon>Collybiopsis luxurians</taxon>
    </lineage>
</organism>
<dbReference type="Proteomes" id="UP000053593">
    <property type="component" value="Unassembled WGS sequence"/>
</dbReference>
<dbReference type="PANTHER" id="PTHR45649:SF28">
    <property type="entry name" value="TRANSPORTER, PUTATIVE (EUROFUNG)-RELATED"/>
    <property type="match status" value="1"/>
</dbReference>
<dbReference type="GO" id="GO:0022857">
    <property type="term" value="F:transmembrane transporter activity"/>
    <property type="evidence" value="ECO:0007669"/>
    <property type="project" value="InterPro"/>
</dbReference>
<feature type="transmembrane region" description="Helical" evidence="7">
    <location>
        <begin position="403"/>
        <end position="424"/>
    </location>
</feature>
<evidence type="ECO:0000256" key="2">
    <source>
        <dbReference type="ARBA" id="ARBA00022448"/>
    </source>
</evidence>
<keyword evidence="2" id="KW-0813">Transport</keyword>
<feature type="transmembrane region" description="Helical" evidence="7">
    <location>
        <begin position="127"/>
        <end position="152"/>
    </location>
</feature>
<keyword evidence="3 7" id="KW-0812">Transmembrane</keyword>
<evidence type="ECO:0008006" key="10">
    <source>
        <dbReference type="Google" id="ProtNLM"/>
    </source>
</evidence>
<feature type="transmembrane region" description="Helical" evidence="7">
    <location>
        <begin position="41"/>
        <end position="63"/>
    </location>
</feature>
<feature type="transmembrane region" description="Helical" evidence="7">
    <location>
        <begin position="476"/>
        <end position="495"/>
    </location>
</feature>
<protein>
    <recommendedName>
        <fullName evidence="10">Amino acid transporter</fullName>
    </recommendedName>
</protein>